<comment type="caution">
    <text evidence="1">The sequence shown here is derived from an EMBL/GenBank/DDBJ whole genome shotgun (WGS) entry which is preliminary data.</text>
</comment>
<keyword evidence="2" id="KW-1185">Reference proteome</keyword>
<dbReference type="EMBL" id="JAQIZT010000001">
    <property type="protein sequence ID" value="KAJ7010625.1"/>
    <property type="molecule type" value="Genomic_DNA"/>
</dbReference>
<organism evidence="1 2">
    <name type="scientific">Populus alba x Populus x berolinensis</name>
    <dbReference type="NCBI Taxonomy" id="444605"/>
    <lineage>
        <taxon>Eukaryota</taxon>
        <taxon>Viridiplantae</taxon>
        <taxon>Streptophyta</taxon>
        <taxon>Embryophyta</taxon>
        <taxon>Tracheophyta</taxon>
        <taxon>Spermatophyta</taxon>
        <taxon>Magnoliopsida</taxon>
        <taxon>eudicotyledons</taxon>
        <taxon>Gunneridae</taxon>
        <taxon>Pentapetalae</taxon>
        <taxon>rosids</taxon>
        <taxon>fabids</taxon>
        <taxon>Malpighiales</taxon>
        <taxon>Salicaceae</taxon>
        <taxon>Saliceae</taxon>
        <taxon>Populus</taxon>
    </lineage>
</organism>
<accession>A0AAD6WF93</accession>
<protein>
    <submittedName>
        <fullName evidence="1">Uncharacterized protein</fullName>
    </submittedName>
</protein>
<dbReference type="AlphaFoldDB" id="A0AAD6WF93"/>
<name>A0AAD6WF93_9ROSI</name>
<sequence length="59" mass="7070">MCCSLASIYTSEQSNIKKDLFFPPRSLSFFFKFSLYCCPNLGQQNRERRELEKEKCFFI</sequence>
<reference evidence="1 2" key="1">
    <citation type="journal article" date="2023" name="Mol. Ecol. Resour.">
        <title>Chromosome-level genome assembly of a triploid poplar Populus alba 'Berolinensis'.</title>
        <authorList>
            <person name="Chen S."/>
            <person name="Yu Y."/>
            <person name="Wang X."/>
            <person name="Wang S."/>
            <person name="Zhang T."/>
            <person name="Zhou Y."/>
            <person name="He R."/>
            <person name="Meng N."/>
            <person name="Wang Y."/>
            <person name="Liu W."/>
            <person name="Liu Z."/>
            <person name="Liu J."/>
            <person name="Guo Q."/>
            <person name="Huang H."/>
            <person name="Sederoff R.R."/>
            <person name="Wang G."/>
            <person name="Qu G."/>
            <person name="Chen S."/>
        </authorList>
    </citation>
    <scope>NUCLEOTIDE SEQUENCE [LARGE SCALE GENOMIC DNA]</scope>
    <source>
        <strain evidence="1">SC-2020</strain>
    </source>
</reference>
<evidence type="ECO:0000313" key="1">
    <source>
        <dbReference type="EMBL" id="KAJ7010625.1"/>
    </source>
</evidence>
<evidence type="ECO:0000313" key="2">
    <source>
        <dbReference type="Proteomes" id="UP001164929"/>
    </source>
</evidence>
<proteinExistence type="predicted"/>
<gene>
    <name evidence="1" type="ORF">NC653_001171</name>
</gene>
<dbReference type="Proteomes" id="UP001164929">
    <property type="component" value="Chromosome 1"/>
</dbReference>